<reference evidence="2 3" key="1">
    <citation type="journal article" date="2014" name="Nature">
        <title>An environmental bacterial taxon with a large and distinct metabolic repertoire.</title>
        <authorList>
            <person name="Wilson M.C."/>
            <person name="Mori T."/>
            <person name="Ruckert C."/>
            <person name="Uria A.R."/>
            <person name="Helf M.J."/>
            <person name="Takada K."/>
            <person name="Gernert C."/>
            <person name="Steffens U.A."/>
            <person name="Heycke N."/>
            <person name="Schmitt S."/>
            <person name="Rinke C."/>
            <person name="Helfrich E.J."/>
            <person name="Brachmann A.O."/>
            <person name="Gurgui C."/>
            <person name="Wakimoto T."/>
            <person name="Kracht M."/>
            <person name="Crusemann M."/>
            <person name="Hentschel U."/>
            <person name="Abe I."/>
            <person name="Matsunaga S."/>
            <person name="Kalinowski J."/>
            <person name="Takeyama H."/>
            <person name="Piel J."/>
        </authorList>
    </citation>
    <scope>NUCLEOTIDE SEQUENCE [LARGE SCALE GENOMIC DNA]</scope>
    <source>
        <strain evidence="3">TSY1</strain>
    </source>
</reference>
<dbReference type="AlphaFoldDB" id="W4LHU5"/>
<accession>W4LHU5</accession>
<dbReference type="InterPro" id="IPR053172">
    <property type="entry name" value="Tn903_transposase"/>
</dbReference>
<sequence>MPEAHKRSYRHPKYKTAFRVKNWREYEQSLCARGDITLWITPEAIDAWRAPMTGKRGAQPVYSDLAIETAIALRLLFHLPLRQTEGFLGSVLKLMGLALPCPDHTTLSRRNATVAIRRQVERAPQVPIDVIVDSTGLKVCGQGEWHSQKHREKKVKRWKKLHIGVDDQGQIVASTVTESHVQNPSQVPALLDQIDEEIERFIGDGIYDQGPVYAAVEAHSPGAQVTIPPRKVAAPSPTVATSPTQRDQHIVAIERDGMFAWKRTSGYYAQSHAENAFARYKRTFGGHMRAKRDDAQELEAAIACELLNRMRELGYAQNSCKKLQA</sequence>
<dbReference type="InterPro" id="IPR025668">
    <property type="entry name" value="Tnp_DDE_dom"/>
</dbReference>
<dbReference type="PANTHER" id="PTHR34631:SF3">
    <property type="entry name" value="ISSOD12 TRANSPOSASE TNPA_ISSOD12"/>
    <property type="match status" value="1"/>
</dbReference>
<comment type="caution">
    <text evidence="2">The sequence shown here is derived from an EMBL/GenBank/DDBJ whole genome shotgun (WGS) entry which is preliminary data.</text>
</comment>
<evidence type="ECO:0000259" key="1">
    <source>
        <dbReference type="Pfam" id="PF13737"/>
    </source>
</evidence>
<gene>
    <name evidence="2" type="ORF">ETSY1_24785</name>
</gene>
<dbReference type="NCBIfam" id="NF033579">
    <property type="entry name" value="transpos_IS5_2"/>
    <property type="match status" value="1"/>
</dbReference>
<dbReference type="Pfam" id="PF13737">
    <property type="entry name" value="DDE_Tnp_1_5"/>
    <property type="match status" value="1"/>
</dbReference>
<organism evidence="2 3">
    <name type="scientific">Entotheonella factor</name>
    <dbReference type="NCBI Taxonomy" id="1429438"/>
    <lineage>
        <taxon>Bacteria</taxon>
        <taxon>Pseudomonadati</taxon>
        <taxon>Nitrospinota/Tectimicrobiota group</taxon>
        <taxon>Candidatus Tectimicrobiota</taxon>
        <taxon>Candidatus Entotheonellia</taxon>
        <taxon>Candidatus Entotheonellales</taxon>
        <taxon>Candidatus Entotheonellaceae</taxon>
        <taxon>Candidatus Entotheonella</taxon>
    </lineage>
</organism>
<protein>
    <submittedName>
        <fullName evidence="2">Transposase ISSpo9</fullName>
    </submittedName>
</protein>
<proteinExistence type="predicted"/>
<dbReference type="Proteomes" id="UP000019141">
    <property type="component" value="Unassembled WGS sequence"/>
</dbReference>
<evidence type="ECO:0000313" key="3">
    <source>
        <dbReference type="Proteomes" id="UP000019141"/>
    </source>
</evidence>
<dbReference type="PATRIC" id="fig|1429438.4.peg.4750"/>
<dbReference type="HOGENOM" id="CLU_062982_1_0_7"/>
<feature type="domain" description="Transposase DDE" evidence="1">
    <location>
        <begin position="32"/>
        <end position="142"/>
    </location>
</feature>
<dbReference type="PANTHER" id="PTHR34631">
    <property type="match status" value="1"/>
</dbReference>
<evidence type="ECO:0000313" key="2">
    <source>
        <dbReference type="EMBL" id="ETW96891.1"/>
    </source>
</evidence>
<name>W4LHU5_ENTF1</name>
<dbReference type="EMBL" id="AZHW01000730">
    <property type="protein sequence ID" value="ETW96891.1"/>
    <property type="molecule type" value="Genomic_DNA"/>
</dbReference>
<dbReference type="InterPro" id="IPR053520">
    <property type="entry name" value="Transposase_Tn903"/>
</dbReference>
<keyword evidence="3" id="KW-1185">Reference proteome</keyword>